<evidence type="ECO:0000256" key="6">
    <source>
        <dbReference type="ARBA" id="ARBA00023136"/>
    </source>
</evidence>
<dbReference type="Proteomes" id="UP000319731">
    <property type="component" value="Unassembled WGS sequence"/>
</dbReference>
<dbReference type="STRING" id="1806994.A0A507CHK5"/>
<dbReference type="OrthoDB" id="2147446at2759"/>
<feature type="domain" description="Major facilitator superfamily (MFS) profile" evidence="8">
    <location>
        <begin position="89"/>
        <end position="573"/>
    </location>
</feature>
<feature type="transmembrane region" description="Helical" evidence="7">
    <location>
        <begin position="349"/>
        <end position="369"/>
    </location>
</feature>
<feature type="transmembrane region" description="Helical" evidence="7">
    <location>
        <begin position="124"/>
        <end position="143"/>
    </location>
</feature>
<dbReference type="Gene3D" id="1.20.1250.20">
    <property type="entry name" value="MFS general substrate transporter like domains"/>
    <property type="match status" value="1"/>
</dbReference>
<sequence>MSFEQETGLHELQPESYTLLNSSTPTTYITTEKQALMSQQSDITLQQSQELDQPPYAEKLVKSADAPISIERDEAEVTVKLSNFEFVMILLSLAAAVLLAALDQTIISVAIPAIATEFNGLEKIVWVGSAYFLTSTPFIPSYGKLADVFGRKATFLAAVVIFEVGSMLCGAAPSLDVLIVGRAIAGLGGGGIFSICIIIIADLVPLRDRAQYSGIIGAVFGLASVIGPLAGGALTDHVSWRWCFFINGPIGVVAVAIIVVFLRLPPPSGDLWTKFKSIDWLGTLFLVCAVIFLLVPLQSGGSIYPWDSPLVITLFVLGFAFIQIFILYEVYVAADPVIPMSLFKNRYLVFTYINTLFNGMAFFCLVYYIPLYFETTNGLSATQAGVSSLPFILAVVVASIVAGILVTATGHYTPVVLIGCTIGAVGAFLVSRLDENSGRGAQIGYLIIAGAGLGLSFQTTLIASQAAVSEDLLAIVTANNQFWQTSGAVLGLAITSTVFNNKLLTYLAEDAPGLPYPSVIAQNPSALRNPIFVPPELQAATIHAFNRALSLIYLSALPFSGLAALFALGMQWKRLPKTADVQMVAG</sequence>
<dbReference type="PRINTS" id="PR01036">
    <property type="entry name" value="TCRTETB"/>
</dbReference>
<dbReference type="EMBL" id="QEAO01000002">
    <property type="protein sequence ID" value="TPX37524.1"/>
    <property type="molecule type" value="Genomic_DNA"/>
</dbReference>
<proteinExistence type="inferred from homology"/>
<feature type="transmembrane region" description="Helical" evidence="7">
    <location>
        <begin position="551"/>
        <end position="572"/>
    </location>
</feature>
<dbReference type="InterPro" id="IPR011701">
    <property type="entry name" value="MFS"/>
</dbReference>
<dbReference type="Pfam" id="PF07690">
    <property type="entry name" value="MFS_1"/>
    <property type="match status" value="1"/>
</dbReference>
<evidence type="ECO:0000256" key="1">
    <source>
        <dbReference type="ARBA" id="ARBA00004127"/>
    </source>
</evidence>
<feature type="transmembrane region" description="Helical" evidence="7">
    <location>
        <begin position="155"/>
        <end position="173"/>
    </location>
</feature>
<gene>
    <name evidence="9" type="ORF">SmJEL517_g00507</name>
</gene>
<evidence type="ECO:0000256" key="4">
    <source>
        <dbReference type="ARBA" id="ARBA00022692"/>
    </source>
</evidence>
<feature type="transmembrane region" description="Helical" evidence="7">
    <location>
        <begin position="86"/>
        <end position="112"/>
    </location>
</feature>
<dbReference type="GO" id="GO:0005886">
    <property type="term" value="C:plasma membrane"/>
    <property type="evidence" value="ECO:0007669"/>
    <property type="project" value="TreeGrafter"/>
</dbReference>
<dbReference type="FunFam" id="1.20.1720.10:FF:000013">
    <property type="entry name" value="Related to multidrug resistance proteins"/>
    <property type="match status" value="1"/>
</dbReference>
<feature type="transmembrane region" description="Helical" evidence="7">
    <location>
        <begin position="415"/>
        <end position="431"/>
    </location>
</feature>
<dbReference type="GO" id="GO:0012505">
    <property type="term" value="C:endomembrane system"/>
    <property type="evidence" value="ECO:0007669"/>
    <property type="project" value="UniProtKB-SubCell"/>
</dbReference>
<feature type="transmembrane region" description="Helical" evidence="7">
    <location>
        <begin position="389"/>
        <end position="408"/>
    </location>
</feature>
<dbReference type="SUPFAM" id="SSF103473">
    <property type="entry name" value="MFS general substrate transporter"/>
    <property type="match status" value="1"/>
</dbReference>
<feature type="transmembrane region" description="Helical" evidence="7">
    <location>
        <begin position="277"/>
        <end position="297"/>
    </location>
</feature>
<accession>A0A507CHK5</accession>
<dbReference type="RefSeq" id="XP_031027435.1">
    <property type="nucleotide sequence ID" value="XM_031166436.1"/>
</dbReference>
<dbReference type="Gene3D" id="1.20.1720.10">
    <property type="entry name" value="Multidrug resistance protein D"/>
    <property type="match status" value="1"/>
</dbReference>
<evidence type="ECO:0000313" key="9">
    <source>
        <dbReference type="EMBL" id="TPX37524.1"/>
    </source>
</evidence>
<dbReference type="GO" id="GO:0022857">
    <property type="term" value="F:transmembrane transporter activity"/>
    <property type="evidence" value="ECO:0007669"/>
    <property type="project" value="InterPro"/>
</dbReference>
<feature type="transmembrane region" description="Helical" evidence="7">
    <location>
        <begin position="239"/>
        <end position="265"/>
    </location>
</feature>
<feature type="transmembrane region" description="Helical" evidence="7">
    <location>
        <begin position="212"/>
        <end position="233"/>
    </location>
</feature>
<evidence type="ECO:0000256" key="3">
    <source>
        <dbReference type="ARBA" id="ARBA00022448"/>
    </source>
</evidence>
<comment type="caution">
    <text evidence="9">The sequence shown here is derived from an EMBL/GenBank/DDBJ whole genome shotgun (WGS) entry which is preliminary data.</text>
</comment>
<comment type="subcellular location">
    <subcellularLocation>
        <location evidence="1">Endomembrane system</location>
        <topology evidence="1">Multi-pass membrane protein</topology>
    </subcellularLocation>
</comment>
<evidence type="ECO:0000256" key="5">
    <source>
        <dbReference type="ARBA" id="ARBA00022989"/>
    </source>
</evidence>
<dbReference type="GeneID" id="42001733"/>
<evidence type="ECO:0000256" key="2">
    <source>
        <dbReference type="ARBA" id="ARBA00008335"/>
    </source>
</evidence>
<reference evidence="9 10" key="1">
    <citation type="journal article" date="2019" name="Sci. Rep.">
        <title>Comparative genomics of chytrid fungi reveal insights into the obligate biotrophic and pathogenic lifestyle of Synchytrium endobioticum.</title>
        <authorList>
            <person name="van de Vossenberg B.T.L.H."/>
            <person name="Warris S."/>
            <person name="Nguyen H.D.T."/>
            <person name="van Gent-Pelzer M.P.E."/>
            <person name="Joly D.L."/>
            <person name="van de Geest H.C."/>
            <person name="Bonants P.J.M."/>
            <person name="Smith D.S."/>
            <person name="Levesque C.A."/>
            <person name="van der Lee T.A.J."/>
        </authorList>
    </citation>
    <scope>NUCLEOTIDE SEQUENCE [LARGE SCALE GENOMIC DNA]</scope>
    <source>
        <strain evidence="9 10">JEL517</strain>
    </source>
</reference>
<protein>
    <recommendedName>
        <fullName evidence="8">Major facilitator superfamily (MFS) profile domain-containing protein</fullName>
    </recommendedName>
</protein>
<feature type="transmembrane region" description="Helical" evidence="7">
    <location>
        <begin position="179"/>
        <end position="200"/>
    </location>
</feature>
<dbReference type="PANTHER" id="PTHR23501:SF198">
    <property type="entry name" value="AZOLE RESISTANCE PROTEIN 1-RELATED"/>
    <property type="match status" value="1"/>
</dbReference>
<dbReference type="CDD" id="cd17502">
    <property type="entry name" value="MFS_Azr1_MDR_like"/>
    <property type="match status" value="1"/>
</dbReference>
<dbReference type="AlphaFoldDB" id="A0A507CHK5"/>
<organism evidence="9 10">
    <name type="scientific">Synchytrium microbalum</name>
    <dbReference type="NCBI Taxonomy" id="1806994"/>
    <lineage>
        <taxon>Eukaryota</taxon>
        <taxon>Fungi</taxon>
        <taxon>Fungi incertae sedis</taxon>
        <taxon>Chytridiomycota</taxon>
        <taxon>Chytridiomycota incertae sedis</taxon>
        <taxon>Chytridiomycetes</taxon>
        <taxon>Synchytriales</taxon>
        <taxon>Synchytriaceae</taxon>
        <taxon>Synchytrium</taxon>
    </lineage>
</organism>
<keyword evidence="6 7" id="KW-0472">Membrane</keyword>
<dbReference type="PROSITE" id="PS50850">
    <property type="entry name" value="MFS"/>
    <property type="match status" value="1"/>
</dbReference>
<name>A0A507CHK5_9FUNG</name>
<comment type="similarity">
    <text evidence="2">Belongs to the major facilitator superfamily.</text>
</comment>
<evidence type="ECO:0000259" key="8">
    <source>
        <dbReference type="PROSITE" id="PS50850"/>
    </source>
</evidence>
<keyword evidence="4 7" id="KW-0812">Transmembrane</keyword>
<keyword evidence="3" id="KW-0813">Transport</keyword>
<feature type="transmembrane region" description="Helical" evidence="7">
    <location>
        <begin position="309"/>
        <end position="328"/>
    </location>
</feature>
<feature type="transmembrane region" description="Helical" evidence="7">
    <location>
        <begin position="443"/>
        <end position="463"/>
    </location>
</feature>
<evidence type="ECO:0000256" key="7">
    <source>
        <dbReference type="SAM" id="Phobius"/>
    </source>
</evidence>
<dbReference type="InterPro" id="IPR036259">
    <property type="entry name" value="MFS_trans_sf"/>
</dbReference>
<evidence type="ECO:0000313" key="10">
    <source>
        <dbReference type="Proteomes" id="UP000319731"/>
    </source>
</evidence>
<dbReference type="InterPro" id="IPR020846">
    <property type="entry name" value="MFS_dom"/>
</dbReference>
<keyword evidence="10" id="KW-1185">Reference proteome</keyword>
<keyword evidence="5 7" id="KW-1133">Transmembrane helix</keyword>
<dbReference type="PANTHER" id="PTHR23501">
    <property type="entry name" value="MAJOR FACILITATOR SUPERFAMILY"/>
    <property type="match status" value="1"/>
</dbReference>